<organism evidence="4 5">
    <name type="scientific">Gekko japonicus</name>
    <name type="common">Schlegel's Japanese gecko</name>
    <dbReference type="NCBI Taxonomy" id="146911"/>
    <lineage>
        <taxon>Eukaryota</taxon>
        <taxon>Metazoa</taxon>
        <taxon>Chordata</taxon>
        <taxon>Craniata</taxon>
        <taxon>Vertebrata</taxon>
        <taxon>Euteleostomi</taxon>
        <taxon>Lepidosauria</taxon>
        <taxon>Squamata</taxon>
        <taxon>Bifurcata</taxon>
        <taxon>Gekkota</taxon>
        <taxon>Gekkonidae</taxon>
        <taxon>Gekkoninae</taxon>
        <taxon>Gekko</taxon>
    </lineage>
</organism>
<dbReference type="InterPro" id="IPR025888">
    <property type="entry name" value="MEI4"/>
</dbReference>
<dbReference type="PANTHER" id="PTHR28575">
    <property type="entry name" value="MEIOSIS-SPECIFIC PROTEIN MEI4"/>
    <property type="match status" value="1"/>
</dbReference>
<evidence type="ECO:0000256" key="1">
    <source>
        <dbReference type="ARBA" id="ARBA00023254"/>
    </source>
</evidence>
<sequence>MTCTEGTDGGENASPLPFSDSETQNTTQQWSSDQEKSDGGDVEMACLAVLNNYTPKTRFPEEFYLRGNSAVIGETVLSTDTEDWADHFEDSGCDVSSNCIADPLENLPTSAPTECGSNSSISIVLSSVHPISTPCHAFKTDYLVAHMQFLQRILELKKLTESGGLRTALKKLGIDCSKVSDSLSQLVDGLVTSYSLPELPFPIFLKQTVFVITKLLSDADLSGQIAGKCFRKLDESIKRLVAIVLNNSHHNRFQVQDFISHVLVLVGKCSTLRNPTVSLIFREVSRFAHELQHTNEARFQVIPTKKEGLKTVLCSQEVDAGFCAFINDKIEDDT</sequence>
<accession>A0ABM1LCG2</accession>
<keyword evidence="4" id="KW-1185">Reference proteome</keyword>
<feature type="region of interest" description="Disordered" evidence="3">
    <location>
        <begin position="1"/>
        <end position="39"/>
    </location>
</feature>
<feature type="compositionally biased region" description="Polar residues" evidence="3">
    <location>
        <begin position="20"/>
        <end position="32"/>
    </location>
</feature>
<evidence type="ECO:0000256" key="3">
    <source>
        <dbReference type="SAM" id="MobiDB-lite"/>
    </source>
</evidence>
<dbReference type="GeneID" id="107124671"/>
<name>A0ABM1LCG2_GEKJA</name>
<evidence type="ECO:0000256" key="2">
    <source>
        <dbReference type="ARBA" id="ARBA00093453"/>
    </source>
</evidence>
<evidence type="ECO:0000313" key="4">
    <source>
        <dbReference type="Proteomes" id="UP000694871"/>
    </source>
</evidence>
<evidence type="ECO:0000313" key="5">
    <source>
        <dbReference type="RefSeq" id="XP_015283649.1"/>
    </source>
</evidence>
<dbReference type="Proteomes" id="UP000694871">
    <property type="component" value="Unplaced"/>
</dbReference>
<gene>
    <name evidence="5" type="primary">MEI4</name>
</gene>
<proteinExistence type="inferred from homology"/>
<dbReference type="RefSeq" id="XP_015283649.1">
    <property type="nucleotide sequence ID" value="XM_015428163.1"/>
</dbReference>
<protein>
    <submittedName>
        <fullName evidence="5">Meiosis-specific protein MEI4-like</fullName>
    </submittedName>
</protein>
<dbReference type="Pfam" id="PF13971">
    <property type="entry name" value="Mei4"/>
    <property type="match status" value="1"/>
</dbReference>
<dbReference type="PANTHER" id="PTHR28575:SF1">
    <property type="entry name" value="MEIOSIS-SPECIFIC PROTEIN MEI4"/>
    <property type="match status" value="1"/>
</dbReference>
<reference evidence="5" key="1">
    <citation type="submission" date="2025-08" db="UniProtKB">
        <authorList>
            <consortium name="RefSeq"/>
        </authorList>
    </citation>
    <scope>IDENTIFICATION</scope>
</reference>
<keyword evidence="1" id="KW-0469">Meiosis</keyword>
<comment type="similarity">
    <text evidence="2">Belongs to the MEI4L family.</text>
</comment>